<gene>
    <name evidence="1" type="ORF">Pmani_025402</name>
</gene>
<evidence type="ECO:0000313" key="2">
    <source>
        <dbReference type="Proteomes" id="UP001292094"/>
    </source>
</evidence>
<evidence type="ECO:0000313" key="1">
    <source>
        <dbReference type="EMBL" id="KAK4302525.1"/>
    </source>
</evidence>
<reference evidence="1" key="1">
    <citation type="submission" date="2023-11" db="EMBL/GenBank/DDBJ databases">
        <title>Genome assemblies of two species of porcelain crab, Petrolisthes cinctipes and Petrolisthes manimaculis (Anomura: Porcellanidae).</title>
        <authorList>
            <person name="Angst P."/>
        </authorList>
    </citation>
    <scope>NUCLEOTIDE SEQUENCE</scope>
    <source>
        <strain evidence="1">PB745_02</strain>
        <tissue evidence="1">Gill</tissue>
    </source>
</reference>
<organism evidence="1 2">
    <name type="scientific">Petrolisthes manimaculis</name>
    <dbReference type="NCBI Taxonomy" id="1843537"/>
    <lineage>
        <taxon>Eukaryota</taxon>
        <taxon>Metazoa</taxon>
        <taxon>Ecdysozoa</taxon>
        <taxon>Arthropoda</taxon>
        <taxon>Crustacea</taxon>
        <taxon>Multicrustacea</taxon>
        <taxon>Malacostraca</taxon>
        <taxon>Eumalacostraca</taxon>
        <taxon>Eucarida</taxon>
        <taxon>Decapoda</taxon>
        <taxon>Pleocyemata</taxon>
        <taxon>Anomura</taxon>
        <taxon>Galatheoidea</taxon>
        <taxon>Porcellanidae</taxon>
        <taxon>Petrolisthes</taxon>
    </lineage>
</organism>
<dbReference type="AlphaFoldDB" id="A0AAE1U177"/>
<keyword evidence="2" id="KW-1185">Reference proteome</keyword>
<name>A0AAE1U177_9EUCA</name>
<dbReference type="Proteomes" id="UP001292094">
    <property type="component" value="Unassembled WGS sequence"/>
</dbReference>
<sequence>MRVGGRKEAVSERGIWLVPRLSLQVLIQPHHYHHPRHSRELTNITLGPAHTTTCSSLCNTKECKEARQRDLCTAVSQLETKQFQHDRVGSLGPEPDPHIYHLLGFLQPSGMQQLIQRSLGEHT</sequence>
<accession>A0AAE1U177</accession>
<comment type="caution">
    <text evidence="1">The sequence shown here is derived from an EMBL/GenBank/DDBJ whole genome shotgun (WGS) entry which is preliminary data.</text>
</comment>
<dbReference type="EMBL" id="JAWZYT010002716">
    <property type="protein sequence ID" value="KAK4302525.1"/>
    <property type="molecule type" value="Genomic_DNA"/>
</dbReference>
<proteinExistence type="predicted"/>
<protein>
    <submittedName>
        <fullName evidence="1">Uncharacterized protein</fullName>
    </submittedName>
</protein>